<dbReference type="Pfam" id="PF26402">
    <property type="entry name" value="DUF8100"/>
    <property type="match status" value="1"/>
</dbReference>
<accession>A0A0F8AU79</accession>
<keyword evidence="4" id="KW-1185">Reference proteome</keyword>
<protein>
    <recommendedName>
        <fullName evidence="2">DUF8100 domain-containing protein</fullName>
    </recommendedName>
</protein>
<evidence type="ECO:0000313" key="3">
    <source>
        <dbReference type="EMBL" id="KKF39081.1"/>
    </source>
</evidence>
<organism evidence="3 4">
    <name type="scientific">Halorubrum saccharovorum</name>
    <dbReference type="NCBI Taxonomy" id="2248"/>
    <lineage>
        <taxon>Archaea</taxon>
        <taxon>Methanobacteriati</taxon>
        <taxon>Methanobacteriota</taxon>
        <taxon>Stenosarchaea group</taxon>
        <taxon>Halobacteria</taxon>
        <taxon>Halobacteriales</taxon>
        <taxon>Haloferacaceae</taxon>
        <taxon>Halorubrum</taxon>
    </lineage>
</organism>
<dbReference type="EMBL" id="JNFH02000123">
    <property type="protein sequence ID" value="KKF39081.1"/>
    <property type="molecule type" value="Genomic_DNA"/>
</dbReference>
<name>A0A0F8AU79_9EURY</name>
<evidence type="ECO:0000313" key="4">
    <source>
        <dbReference type="Proteomes" id="UP000053331"/>
    </source>
</evidence>
<dbReference type="InterPro" id="IPR058413">
    <property type="entry name" value="DUF8100"/>
</dbReference>
<keyword evidence="1" id="KW-0472">Membrane</keyword>
<keyword evidence="1" id="KW-1133">Transmembrane helix</keyword>
<reference evidence="3 4" key="1">
    <citation type="journal article" date="2015" name="Genome Announc.">
        <title>Draft genome sequence of a Halorubrum H3 strain isolated from the burlinskoye salt lake (Altai Krai, Russia).</title>
        <authorList>
            <person name="Rozanov A.S."/>
            <person name="Bryanskaya A.V."/>
            <person name="Malup T.K."/>
            <person name="Kotenko A.V."/>
            <person name="Peltek S.E."/>
        </authorList>
    </citation>
    <scope>NUCLEOTIDE SEQUENCE [LARGE SCALE GENOMIC DNA]</scope>
    <source>
        <strain evidence="3 4">H3</strain>
    </source>
</reference>
<feature type="domain" description="DUF8100" evidence="2">
    <location>
        <begin position="62"/>
        <end position="179"/>
    </location>
</feature>
<dbReference type="RefSeq" id="WP_050027003.1">
    <property type="nucleotide sequence ID" value="NZ_JNFH02000123.1"/>
</dbReference>
<keyword evidence="1" id="KW-0812">Transmembrane</keyword>
<feature type="transmembrane region" description="Helical" evidence="1">
    <location>
        <begin position="137"/>
        <end position="156"/>
    </location>
</feature>
<proteinExistence type="predicted"/>
<dbReference type="Proteomes" id="UP000053331">
    <property type="component" value="Unassembled WGS sequence"/>
</dbReference>
<sequence length="186" mass="19020">MDRVALGRWLSLALVPLGVGLSVGGSSTGSALGVSVVLFGLAGFRLSHRLFDPDAASPGSAIDARVADLFQLGAALLVFAFLTAASGRFESLSSVAASLRSPGAFAVVAVVAGAFLGGGMAVLTYRWGRLRAVSQTVWVRVIGGAATFGTYLALLVAAPSAAFLYAAVYTLGRSIALFRLPPSSQW</sequence>
<dbReference type="AlphaFoldDB" id="A0A0F8AU79"/>
<evidence type="ECO:0000259" key="2">
    <source>
        <dbReference type="Pfam" id="PF26402"/>
    </source>
</evidence>
<dbReference type="OrthoDB" id="330706at2157"/>
<feature type="transmembrane region" description="Helical" evidence="1">
    <location>
        <begin position="30"/>
        <end position="46"/>
    </location>
</feature>
<evidence type="ECO:0000256" key="1">
    <source>
        <dbReference type="SAM" id="Phobius"/>
    </source>
</evidence>
<gene>
    <name evidence="3" type="ORF">FK85_31380</name>
</gene>
<comment type="caution">
    <text evidence="3">The sequence shown here is derived from an EMBL/GenBank/DDBJ whole genome shotgun (WGS) entry which is preliminary data.</text>
</comment>
<feature type="transmembrane region" description="Helical" evidence="1">
    <location>
        <begin position="66"/>
        <end position="84"/>
    </location>
</feature>
<feature type="transmembrane region" description="Helical" evidence="1">
    <location>
        <begin position="104"/>
        <end position="125"/>
    </location>
</feature>